<dbReference type="Proteomes" id="UP000298781">
    <property type="component" value="Chromosome"/>
</dbReference>
<dbReference type="EMBL" id="CP039690">
    <property type="protein sequence ID" value="QCI66526.1"/>
    <property type="molecule type" value="Genomic_DNA"/>
</dbReference>
<keyword evidence="1" id="KW-0732">Signal</keyword>
<reference evidence="2 3" key="1">
    <citation type="submission" date="2019-04" db="EMBL/GenBank/DDBJ databases">
        <title>Phreatobacter aquaticus sp. nov.</title>
        <authorList>
            <person name="Choi A."/>
        </authorList>
    </citation>
    <scope>NUCLEOTIDE SEQUENCE [LARGE SCALE GENOMIC DNA]</scope>
    <source>
        <strain evidence="2 3">KCTC 52518</strain>
    </source>
</reference>
<gene>
    <name evidence="2" type="ORF">E8M01_21215</name>
</gene>
<dbReference type="KEGG" id="pstg:E8M01_21215"/>
<proteinExistence type="predicted"/>
<evidence type="ECO:0000313" key="3">
    <source>
        <dbReference type="Proteomes" id="UP000298781"/>
    </source>
</evidence>
<dbReference type="InterPro" id="IPR009333">
    <property type="entry name" value="DUF992"/>
</dbReference>
<protein>
    <submittedName>
        <fullName evidence="2">DUF992 domain-containing protein</fullName>
    </submittedName>
</protein>
<sequence>MKRHLASLAGATLLLSGLALPASAQERIRVGVLSCDVSAGIGLIVTSQRGVACQFRPDRGGRREVYVGRIGRYGLDLGVTGRGVLAWTVFAPTRRLSPYQLAGTYAGAGAQATLGVGVGANALVGGSRDTVALQPFSVQAQTGLNLALGGASLQLARAR</sequence>
<evidence type="ECO:0000256" key="1">
    <source>
        <dbReference type="SAM" id="SignalP"/>
    </source>
</evidence>
<dbReference type="RefSeq" id="WP_136961969.1">
    <property type="nucleotide sequence ID" value="NZ_CP039690.1"/>
</dbReference>
<feature type="signal peptide" evidence="1">
    <location>
        <begin position="1"/>
        <end position="24"/>
    </location>
</feature>
<accession>A0A4D7BAK9</accession>
<name>A0A4D7BAK9_9HYPH</name>
<feature type="chain" id="PRO_5020366208" evidence="1">
    <location>
        <begin position="25"/>
        <end position="159"/>
    </location>
</feature>
<dbReference type="AlphaFoldDB" id="A0A4D7BAK9"/>
<evidence type="ECO:0000313" key="2">
    <source>
        <dbReference type="EMBL" id="QCI66526.1"/>
    </source>
</evidence>
<dbReference type="Pfam" id="PF06186">
    <property type="entry name" value="DUF992"/>
    <property type="match status" value="1"/>
</dbReference>
<dbReference type="OrthoDB" id="7362478at2"/>
<organism evidence="2 3">
    <name type="scientific">Phreatobacter stygius</name>
    <dbReference type="NCBI Taxonomy" id="1940610"/>
    <lineage>
        <taxon>Bacteria</taxon>
        <taxon>Pseudomonadati</taxon>
        <taxon>Pseudomonadota</taxon>
        <taxon>Alphaproteobacteria</taxon>
        <taxon>Hyphomicrobiales</taxon>
        <taxon>Phreatobacteraceae</taxon>
        <taxon>Phreatobacter</taxon>
    </lineage>
</organism>
<keyword evidence="3" id="KW-1185">Reference proteome</keyword>